<feature type="region of interest" description="Disordered" evidence="1">
    <location>
        <begin position="28"/>
        <end position="52"/>
    </location>
</feature>
<dbReference type="Proteomes" id="UP000228934">
    <property type="component" value="Unassembled WGS sequence"/>
</dbReference>
<dbReference type="AlphaFoldDB" id="A0A2G9Q9Q8"/>
<protein>
    <submittedName>
        <fullName evidence="2">Uncharacterized protein</fullName>
    </submittedName>
</protein>
<keyword evidence="3" id="KW-1185">Reference proteome</keyword>
<reference evidence="3" key="1">
    <citation type="journal article" date="2017" name="Nat. Commun.">
        <title>The North American bullfrog draft genome provides insight into hormonal regulation of long noncoding RNA.</title>
        <authorList>
            <person name="Hammond S.A."/>
            <person name="Warren R.L."/>
            <person name="Vandervalk B.P."/>
            <person name="Kucuk E."/>
            <person name="Khan H."/>
            <person name="Gibb E.A."/>
            <person name="Pandoh P."/>
            <person name="Kirk H."/>
            <person name="Zhao Y."/>
            <person name="Jones M."/>
            <person name="Mungall A.J."/>
            <person name="Coope R."/>
            <person name="Pleasance S."/>
            <person name="Moore R.A."/>
            <person name="Holt R.A."/>
            <person name="Round J.M."/>
            <person name="Ohora S."/>
            <person name="Walle B.V."/>
            <person name="Veldhoen N."/>
            <person name="Helbing C.C."/>
            <person name="Birol I."/>
        </authorList>
    </citation>
    <scope>NUCLEOTIDE SEQUENCE [LARGE SCALE GENOMIC DNA]</scope>
</reference>
<proteinExistence type="predicted"/>
<dbReference type="EMBL" id="KZ060423">
    <property type="protein sequence ID" value="PIO12318.1"/>
    <property type="molecule type" value="Genomic_DNA"/>
</dbReference>
<sequence length="98" mass="10974">MFHIPISCLKYLCAKYNLFFLHIGEKRLGTSGDTKNSTPPKEGENPTHPEEDVEREVQELGEIVTTTGDVVDVVEEEIHFTSASAHILMGRSWCEIGN</sequence>
<feature type="compositionally biased region" description="Basic and acidic residues" evidence="1">
    <location>
        <begin position="41"/>
        <end position="52"/>
    </location>
</feature>
<organism evidence="2 3">
    <name type="scientific">Aquarana catesbeiana</name>
    <name type="common">American bullfrog</name>
    <name type="synonym">Rana catesbeiana</name>
    <dbReference type="NCBI Taxonomy" id="8400"/>
    <lineage>
        <taxon>Eukaryota</taxon>
        <taxon>Metazoa</taxon>
        <taxon>Chordata</taxon>
        <taxon>Craniata</taxon>
        <taxon>Vertebrata</taxon>
        <taxon>Euteleostomi</taxon>
        <taxon>Amphibia</taxon>
        <taxon>Batrachia</taxon>
        <taxon>Anura</taxon>
        <taxon>Neobatrachia</taxon>
        <taxon>Ranoidea</taxon>
        <taxon>Ranidae</taxon>
        <taxon>Aquarana</taxon>
    </lineage>
</organism>
<gene>
    <name evidence="2" type="ORF">AB205_0022310</name>
</gene>
<evidence type="ECO:0000313" key="3">
    <source>
        <dbReference type="Proteomes" id="UP000228934"/>
    </source>
</evidence>
<name>A0A2G9Q9Q8_AQUCT</name>
<accession>A0A2G9Q9Q8</accession>
<evidence type="ECO:0000313" key="2">
    <source>
        <dbReference type="EMBL" id="PIO12318.1"/>
    </source>
</evidence>
<evidence type="ECO:0000256" key="1">
    <source>
        <dbReference type="SAM" id="MobiDB-lite"/>
    </source>
</evidence>